<name>A0A9W8B0L2_9FUNG</name>
<dbReference type="PANTHER" id="PTHR36424">
    <property type="entry name" value="PHEROMONE-REGULATED MEMBRANE PROTEIN 6"/>
    <property type="match status" value="1"/>
</dbReference>
<organism evidence="3 4">
    <name type="scientific">Dimargaris verticillata</name>
    <dbReference type="NCBI Taxonomy" id="2761393"/>
    <lineage>
        <taxon>Eukaryota</taxon>
        <taxon>Fungi</taxon>
        <taxon>Fungi incertae sedis</taxon>
        <taxon>Zoopagomycota</taxon>
        <taxon>Kickxellomycotina</taxon>
        <taxon>Dimargaritomycetes</taxon>
        <taxon>Dimargaritales</taxon>
        <taxon>Dimargaritaceae</taxon>
        <taxon>Dimargaris</taxon>
    </lineage>
</organism>
<dbReference type="GO" id="GO:0005886">
    <property type="term" value="C:plasma membrane"/>
    <property type="evidence" value="ECO:0007669"/>
    <property type="project" value="InterPro"/>
</dbReference>
<protein>
    <submittedName>
        <fullName evidence="3">Potassium transporter</fullName>
    </submittedName>
</protein>
<feature type="transmembrane region" description="Helical" evidence="2">
    <location>
        <begin position="218"/>
        <end position="245"/>
    </location>
</feature>
<keyword evidence="2" id="KW-0472">Membrane</keyword>
<dbReference type="OrthoDB" id="2128042at2759"/>
<dbReference type="GO" id="GO:0015079">
    <property type="term" value="F:potassium ion transmembrane transporter activity"/>
    <property type="evidence" value="ECO:0007669"/>
    <property type="project" value="InterPro"/>
</dbReference>
<feature type="transmembrane region" description="Helical" evidence="2">
    <location>
        <begin position="48"/>
        <end position="69"/>
    </location>
</feature>
<gene>
    <name evidence="3" type="primary">KCH1</name>
    <name evidence="3" type="ORF">H4R34_003567</name>
</gene>
<feature type="region of interest" description="Disordered" evidence="1">
    <location>
        <begin position="467"/>
        <end position="541"/>
    </location>
</feature>
<feature type="region of interest" description="Disordered" evidence="1">
    <location>
        <begin position="337"/>
        <end position="376"/>
    </location>
</feature>
<feature type="transmembrane region" description="Helical" evidence="2">
    <location>
        <begin position="90"/>
        <end position="107"/>
    </location>
</feature>
<feature type="compositionally biased region" description="Polar residues" evidence="1">
    <location>
        <begin position="430"/>
        <end position="442"/>
    </location>
</feature>
<evidence type="ECO:0000256" key="1">
    <source>
        <dbReference type="SAM" id="MobiDB-lite"/>
    </source>
</evidence>
<dbReference type="PANTHER" id="PTHR36424:SF1">
    <property type="entry name" value="LOW AFFINITY K(+) TRANSPORTER 1-RELATED"/>
    <property type="match status" value="1"/>
</dbReference>
<keyword evidence="2" id="KW-1133">Transmembrane helix</keyword>
<sequence>MCYHAAKWKREVINDHKFEYVDVKDFVKKDWRTRLSYLWVFIRVMKATLVYIADLWTAISFAVLAQMYTDASSLYTKNEIKGLDFYKLRWIFWASVLLSFALLAWEYRKSRRILASNDIAYAYTSPFVYRYLCLISYAHFCFFGEIDKRRKTKDNMAFFVFFSLKSWKRVLFAEAPRQVINGLFLVYNFIRVYNENNGFPSDPYKYADTKLQMMSMGVMAFTVIIFVISSFIILAACVLYVPLVLDIRGNLKEYCCHKVDKRIASILRKYSQQKILKARELGRNVAGDFKDDFDDPDSNHGALPQPTLPQVNFMARASLSLETPTHSAQDLLRGRSTYQQPYHRDSSVSGQSMLTDDMSANSPGPGNGGQAMATSALLPGHPSALARSVSSLNHRHNPRTQLADLAYNAGRQPTLPRLDYVLQIPDAANHSFSDSDSENGNLSHPPPNRIVRDTTRLSQALPEIYASGLEGAPGPPPVPAQWHPPPHHAVDTYNQYSSYSAYDRPGDGDNARRMPPPTRHPNLPPHSSRPPELSSNPPYQP</sequence>
<feature type="compositionally biased region" description="Pro residues" evidence="1">
    <location>
        <begin position="473"/>
        <end position="484"/>
    </location>
</feature>
<evidence type="ECO:0000313" key="4">
    <source>
        <dbReference type="Proteomes" id="UP001151582"/>
    </source>
</evidence>
<comment type="caution">
    <text evidence="3">The sequence shown here is derived from an EMBL/GenBank/DDBJ whole genome shotgun (WGS) entry which is preliminary data.</text>
</comment>
<dbReference type="Pfam" id="PF16944">
    <property type="entry name" value="KCH"/>
    <property type="match status" value="1"/>
</dbReference>
<reference evidence="3" key="1">
    <citation type="submission" date="2022-07" db="EMBL/GenBank/DDBJ databases">
        <title>Phylogenomic reconstructions and comparative analyses of Kickxellomycotina fungi.</title>
        <authorList>
            <person name="Reynolds N.K."/>
            <person name="Stajich J.E."/>
            <person name="Barry K."/>
            <person name="Grigoriev I.V."/>
            <person name="Crous P."/>
            <person name="Smith M.E."/>
        </authorList>
    </citation>
    <scope>NUCLEOTIDE SEQUENCE</scope>
    <source>
        <strain evidence="3">RSA 567</strain>
    </source>
</reference>
<evidence type="ECO:0000256" key="2">
    <source>
        <dbReference type="SAM" id="Phobius"/>
    </source>
</evidence>
<keyword evidence="4" id="KW-1185">Reference proteome</keyword>
<feature type="region of interest" description="Disordered" evidence="1">
    <location>
        <begin position="429"/>
        <end position="450"/>
    </location>
</feature>
<accession>A0A9W8B0L2</accession>
<proteinExistence type="predicted"/>
<dbReference type="InterPro" id="IPR031606">
    <property type="entry name" value="Kch1/2"/>
</dbReference>
<feature type="transmembrane region" description="Helical" evidence="2">
    <location>
        <begin position="127"/>
        <end position="146"/>
    </location>
</feature>
<dbReference type="EMBL" id="JANBQB010000345">
    <property type="protein sequence ID" value="KAJ1977476.1"/>
    <property type="molecule type" value="Genomic_DNA"/>
</dbReference>
<dbReference type="AlphaFoldDB" id="A0A9W8B0L2"/>
<keyword evidence="2" id="KW-0812">Transmembrane</keyword>
<feature type="compositionally biased region" description="Pro residues" evidence="1">
    <location>
        <begin position="514"/>
        <end position="528"/>
    </location>
</feature>
<feature type="compositionally biased region" description="Polar residues" evidence="1">
    <location>
        <begin position="347"/>
        <end position="364"/>
    </location>
</feature>
<evidence type="ECO:0000313" key="3">
    <source>
        <dbReference type="EMBL" id="KAJ1977476.1"/>
    </source>
</evidence>
<dbReference type="Proteomes" id="UP001151582">
    <property type="component" value="Unassembled WGS sequence"/>
</dbReference>